<accession>A0ABS5S355</accession>
<gene>
    <name evidence="1" type="ORF">KIV10_05530</name>
</gene>
<reference evidence="1 2" key="1">
    <citation type="submission" date="2021-05" db="EMBL/GenBank/DDBJ databases">
        <title>Aequorivita echinoideorum JCM 30378 genome.</title>
        <authorList>
            <person name="Zhang H."/>
            <person name="Li C."/>
        </authorList>
    </citation>
    <scope>NUCLEOTIDE SEQUENCE [LARGE SCALE GENOMIC DNA]</scope>
    <source>
        <strain evidence="1 2">JCM30378</strain>
    </source>
</reference>
<evidence type="ECO:0008006" key="3">
    <source>
        <dbReference type="Google" id="ProtNLM"/>
    </source>
</evidence>
<dbReference type="RefSeq" id="WP_214112494.1">
    <property type="nucleotide sequence ID" value="NZ_JAHCTB010000002.1"/>
</dbReference>
<keyword evidence="2" id="KW-1185">Reference proteome</keyword>
<dbReference type="EMBL" id="JAHCTB010000002">
    <property type="protein sequence ID" value="MBT0607637.1"/>
    <property type="molecule type" value="Genomic_DNA"/>
</dbReference>
<name>A0ABS5S355_9FLAO</name>
<evidence type="ECO:0000313" key="1">
    <source>
        <dbReference type="EMBL" id="MBT0607637.1"/>
    </source>
</evidence>
<dbReference type="Proteomes" id="UP001297092">
    <property type="component" value="Unassembled WGS sequence"/>
</dbReference>
<organism evidence="1 2">
    <name type="scientific">Aequorivita echinoideorum</name>
    <dbReference type="NCBI Taxonomy" id="1549647"/>
    <lineage>
        <taxon>Bacteria</taxon>
        <taxon>Pseudomonadati</taxon>
        <taxon>Bacteroidota</taxon>
        <taxon>Flavobacteriia</taxon>
        <taxon>Flavobacteriales</taxon>
        <taxon>Flavobacteriaceae</taxon>
        <taxon>Aequorivita</taxon>
    </lineage>
</organism>
<evidence type="ECO:0000313" key="2">
    <source>
        <dbReference type="Proteomes" id="UP001297092"/>
    </source>
</evidence>
<sequence length="251" mass="29850">MEIIDWFKNQDYRIGVSLYAAHPSAKNRILRVLEQGKSDRNMATLIRELRMIKNECPAPEKPKTIPPPPKPAPRVENIGQQESERAHLKELAAKSYFQKIRYGELPPELKERFRKAKDLFYDMCDLKFQLNDLPDEKENEALSLMLQIEELDEQKDTIWKELEHWQLYKTKLPVKASEDFSKLEPLELDRKRRNLKSQISKKKKRISKWQAAAEKETDKIEHRKILQQINRTEKSLHQDEINLRKIQDLLN</sequence>
<protein>
    <recommendedName>
        <fullName evidence="3">Peptidase family M48</fullName>
    </recommendedName>
</protein>
<proteinExistence type="predicted"/>
<comment type="caution">
    <text evidence="1">The sequence shown here is derived from an EMBL/GenBank/DDBJ whole genome shotgun (WGS) entry which is preliminary data.</text>
</comment>